<dbReference type="AlphaFoldDB" id="A0A1R4B566"/>
<feature type="transmembrane region" description="Helical" evidence="1">
    <location>
        <begin position="70"/>
        <end position="97"/>
    </location>
</feature>
<protein>
    <submittedName>
        <fullName evidence="2">Uncharacterized protein</fullName>
    </submittedName>
</protein>
<keyword evidence="1" id="KW-0812">Transmembrane</keyword>
<evidence type="ECO:0000256" key="1">
    <source>
        <dbReference type="SAM" id="Phobius"/>
    </source>
</evidence>
<dbReference type="Proteomes" id="UP000189475">
    <property type="component" value="Unassembled WGS sequence"/>
</dbReference>
<dbReference type="RefSeq" id="WP_077314449.1">
    <property type="nucleotide sequence ID" value="NZ_AP024888.1"/>
</dbReference>
<organism evidence="2 3">
    <name type="scientific">Vibrio palustris</name>
    <dbReference type="NCBI Taxonomy" id="1918946"/>
    <lineage>
        <taxon>Bacteria</taxon>
        <taxon>Pseudomonadati</taxon>
        <taxon>Pseudomonadota</taxon>
        <taxon>Gammaproteobacteria</taxon>
        <taxon>Vibrionales</taxon>
        <taxon>Vibrionaceae</taxon>
        <taxon>Vibrio</taxon>
    </lineage>
</organism>
<evidence type="ECO:0000313" key="2">
    <source>
        <dbReference type="EMBL" id="SJL84050.1"/>
    </source>
</evidence>
<reference evidence="2 3" key="1">
    <citation type="submission" date="2017-02" db="EMBL/GenBank/DDBJ databases">
        <authorList>
            <person name="Peterson S.W."/>
        </authorList>
    </citation>
    <scope>NUCLEOTIDE SEQUENCE [LARGE SCALE GENOMIC DNA]</scope>
    <source>
        <strain evidence="2 3">CECT 9027</strain>
    </source>
</reference>
<dbReference type="OrthoDB" id="9850946at2"/>
<feature type="transmembrane region" description="Helical" evidence="1">
    <location>
        <begin position="32"/>
        <end position="58"/>
    </location>
</feature>
<dbReference type="EMBL" id="FUFT01000005">
    <property type="protein sequence ID" value="SJL84050.1"/>
    <property type="molecule type" value="Genomic_DNA"/>
</dbReference>
<gene>
    <name evidence="2" type="ORF">VPAL9027_02030</name>
</gene>
<keyword evidence="3" id="KW-1185">Reference proteome</keyword>
<accession>A0A1R4B566</accession>
<sequence>MMGILVITTVFIMALGQRLRLPFVWALGTATTVFALFVLNPTHSIAVLLGLFIMAPFLSRLNIFTCDQRMFPSVVLGLCVLSLWLPLPAVSGFGLLIG</sequence>
<keyword evidence="1" id="KW-0472">Membrane</keyword>
<evidence type="ECO:0000313" key="3">
    <source>
        <dbReference type="Proteomes" id="UP000189475"/>
    </source>
</evidence>
<proteinExistence type="predicted"/>
<name>A0A1R4B566_9VIBR</name>
<keyword evidence="1" id="KW-1133">Transmembrane helix</keyword>